<dbReference type="EMBL" id="CP051167">
    <property type="protein sequence ID" value="QIZ72883.1"/>
    <property type="molecule type" value="Genomic_DNA"/>
</dbReference>
<accession>A0A6H1U4C5</accession>
<reference evidence="1 2" key="1">
    <citation type="submission" date="2020-04" db="EMBL/GenBank/DDBJ databases">
        <authorList>
            <person name="Basu S."/>
            <person name="Maruthanayagam V."/>
            <person name="Chakraborty S."/>
            <person name="Pramanik A."/>
            <person name="Mukherjee J."/>
            <person name="Brink B."/>
        </authorList>
    </citation>
    <scope>NUCLEOTIDE SEQUENCE [LARGE SCALE GENOMIC DNA]</scope>
    <source>
        <strain evidence="1 2">AP17</strain>
    </source>
</reference>
<gene>
    <name evidence="1" type="ORF">HCG48_21665</name>
</gene>
<dbReference type="KEGG" id="oxy:HCG48_21665"/>
<protein>
    <submittedName>
        <fullName evidence="1">Uncharacterized protein</fullName>
    </submittedName>
</protein>
<proteinExistence type="predicted"/>
<dbReference type="AlphaFoldDB" id="A0A6H1U4C5"/>
<sequence length="50" mass="5540">MLPGGGKSRSLTDTTPEFQGRSRQVWNLPRSAIALTLASLNIDLFQRILI</sequence>
<evidence type="ECO:0000313" key="1">
    <source>
        <dbReference type="EMBL" id="QIZ72883.1"/>
    </source>
</evidence>
<dbReference type="RefSeq" id="WP_168571030.1">
    <property type="nucleotide sequence ID" value="NZ_CP051167.1"/>
</dbReference>
<organism evidence="1 2">
    <name type="scientific">Oxynema aestuarii AP17</name>
    <dbReference type="NCBI Taxonomy" id="2064643"/>
    <lineage>
        <taxon>Bacteria</taxon>
        <taxon>Bacillati</taxon>
        <taxon>Cyanobacteriota</taxon>
        <taxon>Cyanophyceae</taxon>
        <taxon>Oscillatoriophycideae</taxon>
        <taxon>Oscillatoriales</taxon>
        <taxon>Oscillatoriaceae</taxon>
        <taxon>Oxynema</taxon>
        <taxon>Oxynema aestuarii</taxon>
    </lineage>
</organism>
<keyword evidence="2" id="KW-1185">Reference proteome</keyword>
<dbReference type="Proteomes" id="UP000500857">
    <property type="component" value="Chromosome"/>
</dbReference>
<name>A0A6H1U4C5_9CYAN</name>
<evidence type="ECO:0000313" key="2">
    <source>
        <dbReference type="Proteomes" id="UP000500857"/>
    </source>
</evidence>